<gene>
    <name evidence="1" type="ORF">C7H61_02065</name>
</gene>
<dbReference type="Proteomes" id="UP000238430">
    <property type="component" value="Unassembled WGS sequence"/>
</dbReference>
<protein>
    <recommendedName>
        <fullName evidence="3">Glycine dehydrogenase</fullName>
    </recommendedName>
</protein>
<organism evidence="1 2">
    <name type="scientific">Mesoflavibacter zeaxanthinifaciens subsp. sabulilitoris</name>
    <dbReference type="NCBI Taxonomy" id="1520893"/>
    <lineage>
        <taxon>Bacteria</taxon>
        <taxon>Pseudomonadati</taxon>
        <taxon>Bacteroidota</taxon>
        <taxon>Flavobacteriia</taxon>
        <taxon>Flavobacteriales</taxon>
        <taxon>Flavobacteriaceae</taxon>
        <taxon>Mesoflavibacter</taxon>
    </lineage>
</organism>
<proteinExistence type="predicted"/>
<name>A0A2T1NM67_9FLAO</name>
<sequence>MGLFFIKCKEAGHVCDKHQYEEASITEKIKLKIHLMYCSACRKHSASNKKLSQLLNKIKFQFLSSEEKDNIKKSFEKELKKHQQ</sequence>
<accession>A0A2T1NM67</accession>
<reference evidence="1 2" key="1">
    <citation type="submission" date="2018-03" db="EMBL/GenBank/DDBJ databases">
        <title>Mesoflavibacter sp. HG37 and Mesoflavibacter sp. HG96 sp.nov., two marine bacteria isolated from seawater of Western Pacific Ocean.</title>
        <authorList>
            <person name="Cheng H."/>
            <person name="Wu Y.-H."/>
            <person name="Guo L.-L."/>
            <person name="Xu X.-W."/>
        </authorList>
    </citation>
    <scope>NUCLEOTIDE SEQUENCE [LARGE SCALE GENOMIC DNA]</scope>
    <source>
        <strain evidence="1 2">KCTC 42117</strain>
    </source>
</reference>
<dbReference type="OrthoDB" id="1262821at2"/>
<comment type="caution">
    <text evidence="1">The sequence shown here is derived from an EMBL/GenBank/DDBJ whole genome shotgun (WGS) entry which is preliminary data.</text>
</comment>
<dbReference type="RefSeq" id="WP_106676710.1">
    <property type="nucleotide sequence ID" value="NZ_JACHWV010000006.1"/>
</dbReference>
<dbReference type="EMBL" id="PXOT01000014">
    <property type="protein sequence ID" value="PSG93984.1"/>
    <property type="molecule type" value="Genomic_DNA"/>
</dbReference>
<dbReference type="AlphaFoldDB" id="A0A2T1NM67"/>
<evidence type="ECO:0008006" key="3">
    <source>
        <dbReference type="Google" id="ProtNLM"/>
    </source>
</evidence>
<keyword evidence="2" id="KW-1185">Reference proteome</keyword>
<evidence type="ECO:0000313" key="1">
    <source>
        <dbReference type="EMBL" id="PSG93984.1"/>
    </source>
</evidence>
<evidence type="ECO:0000313" key="2">
    <source>
        <dbReference type="Proteomes" id="UP000238430"/>
    </source>
</evidence>